<comment type="similarity">
    <text evidence="1">Belongs to the helicase family.</text>
</comment>
<gene>
    <name evidence="3" type="ORF">C1645_817176</name>
</gene>
<keyword evidence="1" id="KW-0547">Nucleotide-binding</keyword>
<keyword evidence="1" id="KW-0234">DNA repair</keyword>
<name>A0A397TJ77_9GLOM</name>
<dbReference type="EMBL" id="QKYT01000068">
    <property type="protein sequence ID" value="RIA95061.1"/>
    <property type="molecule type" value="Genomic_DNA"/>
</dbReference>
<comment type="catalytic activity">
    <reaction evidence="1">
        <text>ATP + H2O = ADP + phosphate + H(+)</text>
        <dbReference type="Rhea" id="RHEA:13065"/>
        <dbReference type="ChEBI" id="CHEBI:15377"/>
        <dbReference type="ChEBI" id="CHEBI:15378"/>
        <dbReference type="ChEBI" id="CHEBI:30616"/>
        <dbReference type="ChEBI" id="CHEBI:43474"/>
        <dbReference type="ChEBI" id="CHEBI:456216"/>
        <dbReference type="EC" id="5.6.2.3"/>
    </reaction>
</comment>
<dbReference type="Proteomes" id="UP000265703">
    <property type="component" value="Unassembled WGS sequence"/>
</dbReference>
<feature type="domain" description="DNA helicase Pif1-like DEAD-box helicase" evidence="2">
    <location>
        <begin position="287"/>
        <end position="347"/>
    </location>
</feature>
<dbReference type="GO" id="GO:0006281">
    <property type="term" value="P:DNA repair"/>
    <property type="evidence" value="ECO:0007669"/>
    <property type="project" value="UniProtKB-KW"/>
</dbReference>
<dbReference type="STRING" id="658196.A0A397TJ77"/>
<dbReference type="GO" id="GO:0016887">
    <property type="term" value="F:ATP hydrolysis activity"/>
    <property type="evidence" value="ECO:0007669"/>
    <property type="project" value="RHEA"/>
</dbReference>
<keyword evidence="1" id="KW-0233">DNA recombination</keyword>
<evidence type="ECO:0000313" key="3">
    <source>
        <dbReference type="EMBL" id="RIA95061.1"/>
    </source>
</evidence>
<dbReference type="GO" id="GO:0006310">
    <property type="term" value="P:DNA recombination"/>
    <property type="evidence" value="ECO:0007669"/>
    <property type="project" value="UniProtKB-KW"/>
</dbReference>
<dbReference type="GO" id="GO:0000723">
    <property type="term" value="P:telomere maintenance"/>
    <property type="evidence" value="ECO:0007669"/>
    <property type="project" value="InterPro"/>
</dbReference>
<reference evidence="3 4" key="1">
    <citation type="submission" date="2018-06" db="EMBL/GenBank/DDBJ databases">
        <title>Comparative genomics reveals the genomic features of Rhizophagus irregularis, R. cerebriforme, R. diaphanum and Gigaspora rosea, and their symbiotic lifestyle signature.</title>
        <authorList>
            <person name="Morin E."/>
            <person name="San Clemente H."/>
            <person name="Chen E.C.H."/>
            <person name="De La Providencia I."/>
            <person name="Hainaut M."/>
            <person name="Kuo A."/>
            <person name="Kohler A."/>
            <person name="Murat C."/>
            <person name="Tang N."/>
            <person name="Roy S."/>
            <person name="Loubradou J."/>
            <person name="Henrissat B."/>
            <person name="Grigoriev I.V."/>
            <person name="Corradi N."/>
            <person name="Roux C."/>
            <person name="Martin F.M."/>
        </authorList>
    </citation>
    <scope>NUCLEOTIDE SEQUENCE [LARGE SCALE GENOMIC DNA]</scope>
    <source>
        <strain evidence="3 4">DAOM 227022</strain>
    </source>
</reference>
<accession>A0A397TJ77</accession>
<evidence type="ECO:0000313" key="4">
    <source>
        <dbReference type="Proteomes" id="UP000265703"/>
    </source>
</evidence>
<dbReference type="PANTHER" id="PTHR45786:SF74">
    <property type="entry name" value="ATP-DEPENDENT DNA HELICASE"/>
    <property type="match status" value="1"/>
</dbReference>
<dbReference type="GO" id="GO:0043139">
    <property type="term" value="F:5'-3' DNA helicase activity"/>
    <property type="evidence" value="ECO:0007669"/>
    <property type="project" value="UniProtKB-EC"/>
</dbReference>
<keyword evidence="1" id="KW-0067">ATP-binding</keyword>
<proteinExistence type="inferred from homology"/>
<comment type="caution">
    <text evidence="3">The sequence shown here is derived from an EMBL/GenBank/DDBJ whole genome shotgun (WGS) entry which is preliminary data.</text>
</comment>
<dbReference type="GO" id="GO:0005524">
    <property type="term" value="F:ATP binding"/>
    <property type="evidence" value="ECO:0007669"/>
    <property type="project" value="UniProtKB-KW"/>
</dbReference>
<dbReference type="EC" id="5.6.2.3" evidence="1"/>
<dbReference type="OrthoDB" id="1748060at2759"/>
<keyword evidence="1" id="KW-0378">Hydrolase</keyword>
<dbReference type="AlphaFoldDB" id="A0A397TJ77"/>
<sequence length="348" mass="39886">MCCAGGKVNLPPLLEPPSYLLNLYTFSSSDANLFQKNIGGYNNLLACTSFGANIYERFQRQDISNFRIHSQIYHCIGSLLPEIGYPPMFAQLYIYDTEHENENRHTFAKTHDPHHYNAPTFSDVATIMIGDDYNTELTNWDILLRLQNGSLQRILETHSSYDPLCTFISKRMNYFKLNQSTLRAEMYQAAMDAIYATEISDPVIHPLAYETVTTFMIHKSTEKNDNGYPIYHRHENGYFIETRSGIQLDNKWAIEYNSSEYFFIDRSGGTGKTFLYNTILAKSDHMASMMHKFAFEAIDQTLHDITQVDKPFGGKIFVFREDFHQILSVIPHATHADIVSASLSKSSI</sequence>
<keyword evidence="1" id="KW-0347">Helicase</keyword>
<comment type="cofactor">
    <cofactor evidence="1">
        <name>Mg(2+)</name>
        <dbReference type="ChEBI" id="CHEBI:18420"/>
    </cofactor>
</comment>
<evidence type="ECO:0000259" key="2">
    <source>
        <dbReference type="Pfam" id="PF05970"/>
    </source>
</evidence>
<keyword evidence="4" id="KW-1185">Reference proteome</keyword>
<protein>
    <recommendedName>
        <fullName evidence="1">ATP-dependent DNA helicase</fullName>
        <ecNumber evidence="1">5.6.2.3</ecNumber>
    </recommendedName>
</protein>
<dbReference type="Pfam" id="PF05970">
    <property type="entry name" value="PIF1"/>
    <property type="match status" value="1"/>
</dbReference>
<keyword evidence="1" id="KW-0227">DNA damage</keyword>
<dbReference type="PANTHER" id="PTHR45786">
    <property type="entry name" value="DNA BINDING PROTEIN-LIKE"/>
    <property type="match status" value="1"/>
</dbReference>
<evidence type="ECO:0000256" key="1">
    <source>
        <dbReference type="RuleBase" id="RU363044"/>
    </source>
</evidence>
<organism evidence="3 4">
    <name type="scientific">Glomus cerebriforme</name>
    <dbReference type="NCBI Taxonomy" id="658196"/>
    <lineage>
        <taxon>Eukaryota</taxon>
        <taxon>Fungi</taxon>
        <taxon>Fungi incertae sedis</taxon>
        <taxon>Mucoromycota</taxon>
        <taxon>Glomeromycotina</taxon>
        <taxon>Glomeromycetes</taxon>
        <taxon>Glomerales</taxon>
        <taxon>Glomeraceae</taxon>
        <taxon>Glomus</taxon>
    </lineage>
</organism>
<dbReference type="InterPro" id="IPR010285">
    <property type="entry name" value="DNA_helicase_pif1-like_DEAD"/>
</dbReference>